<dbReference type="OrthoDB" id="275371at2759"/>
<evidence type="ECO:0000256" key="1">
    <source>
        <dbReference type="ARBA" id="ARBA00004749"/>
    </source>
</evidence>
<keyword evidence="8" id="KW-0496">Mitochondrion</keyword>
<dbReference type="CDD" id="cd01042">
    <property type="entry name" value="DMQH"/>
    <property type="match status" value="1"/>
</dbReference>
<dbReference type="Proteomes" id="UP000009022">
    <property type="component" value="Unassembled WGS sequence"/>
</dbReference>
<dbReference type="HAMAP" id="MF_01658">
    <property type="entry name" value="COQ7"/>
    <property type="match status" value="1"/>
</dbReference>
<name>B3RUQ6_TRIAD</name>
<feature type="binding site" evidence="8">
    <location>
        <position position="61"/>
    </location>
    <ligand>
        <name>Fe cation</name>
        <dbReference type="ChEBI" id="CHEBI:24875"/>
        <label>1</label>
    </ligand>
</feature>
<dbReference type="CTD" id="6752614"/>
<evidence type="ECO:0000256" key="2">
    <source>
        <dbReference type="ARBA" id="ARBA00022688"/>
    </source>
</evidence>
<dbReference type="PhylomeDB" id="B3RUQ6"/>
<dbReference type="InParanoid" id="B3RUQ6"/>
<evidence type="ECO:0000313" key="10">
    <source>
        <dbReference type="Proteomes" id="UP000009022"/>
    </source>
</evidence>
<dbReference type="eggNOG" id="KOG4061">
    <property type="taxonomic scope" value="Eukaryota"/>
</dbReference>
<comment type="cofactor">
    <cofactor evidence="8">
        <name>Fe cation</name>
        <dbReference type="ChEBI" id="CHEBI:24875"/>
    </cofactor>
    <text evidence="8">Binds 2 iron ions per subunit.</text>
</comment>
<proteinExistence type="inferred from homology"/>
<reference evidence="9 10" key="1">
    <citation type="journal article" date="2008" name="Nature">
        <title>The Trichoplax genome and the nature of placozoans.</title>
        <authorList>
            <person name="Srivastava M."/>
            <person name="Begovic E."/>
            <person name="Chapman J."/>
            <person name="Putnam N.H."/>
            <person name="Hellsten U."/>
            <person name="Kawashima T."/>
            <person name="Kuo A."/>
            <person name="Mitros T."/>
            <person name="Salamov A."/>
            <person name="Carpenter M.L."/>
            <person name="Signorovitch A.Y."/>
            <person name="Moreno M.A."/>
            <person name="Kamm K."/>
            <person name="Grimwood J."/>
            <person name="Schmutz J."/>
            <person name="Shapiro H."/>
            <person name="Grigoriev I.V."/>
            <person name="Buss L.W."/>
            <person name="Schierwater B."/>
            <person name="Dellaporta S.L."/>
            <person name="Rokhsar D.S."/>
        </authorList>
    </citation>
    <scope>NUCLEOTIDE SEQUENCE [LARGE SCALE GENOMIC DNA]</scope>
    <source>
        <strain evidence="9 10">Grell-BS-1999</strain>
    </source>
</reference>
<keyword evidence="10" id="KW-1185">Reference proteome</keyword>
<dbReference type="EC" id="1.14.99.60" evidence="8"/>
<evidence type="ECO:0000256" key="6">
    <source>
        <dbReference type="ARBA" id="ARBA00023033"/>
    </source>
</evidence>
<comment type="pathway">
    <text evidence="1 8">Cofactor biosynthesis; ubiquinone biosynthesis.</text>
</comment>
<dbReference type="GO" id="GO:0031314">
    <property type="term" value="C:extrinsic component of mitochondrial inner membrane"/>
    <property type="evidence" value="ECO:0007669"/>
    <property type="project" value="UniProtKB-UniRule"/>
</dbReference>
<evidence type="ECO:0000256" key="4">
    <source>
        <dbReference type="ARBA" id="ARBA00023002"/>
    </source>
</evidence>
<organism evidence="9 10">
    <name type="scientific">Trichoplax adhaerens</name>
    <name type="common">Trichoplax reptans</name>
    <dbReference type="NCBI Taxonomy" id="10228"/>
    <lineage>
        <taxon>Eukaryota</taxon>
        <taxon>Metazoa</taxon>
        <taxon>Placozoa</taxon>
        <taxon>Uniplacotomia</taxon>
        <taxon>Trichoplacea</taxon>
        <taxon>Trichoplacidae</taxon>
        <taxon>Trichoplax</taxon>
    </lineage>
</organism>
<dbReference type="OMA" id="WSTAVMG"/>
<comment type="similarity">
    <text evidence="8">Belongs to the COQ7 family.</text>
</comment>
<dbReference type="GO" id="GO:0006744">
    <property type="term" value="P:ubiquinone biosynthetic process"/>
    <property type="evidence" value="ECO:0000318"/>
    <property type="project" value="GO_Central"/>
</dbReference>
<dbReference type="FunCoup" id="B3RUQ6">
    <property type="interactions" value="865"/>
</dbReference>
<feature type="binding site" evidence="8">
    <location>
        <position position="157"/>
    </location>
    <ligand>
        <name>Fe cation</name>
        <dbReference type="ChEBI" id="CHEBI:24875"/>
        <label>1</label>
    </ligand>
</feature>
<evidence type="ECO:0000256" key="8">
    <source>
        <dbReference type="HAMAP-Rule" id="MF_03194"/>
    </source>
</evidence>
<feature type="binding site" evidence="8">
    <location>
        <position position="113"/>
    </location>
    <ligand>
        <name>Fe cation</name>
        <dbReference type="ChEBI" id="CHEBI:24875"/>
        <label>2</label>
    </ligand>
</feature>
<evidence type="ECO:0000256" key="3">
    <source>
        <dbReference type="ARBA" id="ARBA00022723"/>
    </source>
</evidence>
<protein>
    <recommendedName>
        <fullName evidence="8">5-demethoxyubiquinone hydroxylase, mitochondrial</fullName>
        <shortName evidence="8">DMQ hydroxylase</shortName>
        <ecNumber evidence="8">1.14.99.60</ecNumber>
    </recommendedName>
    <alternativeName>
        <fullName evidence="8">Ubiquinone biosynthesis monooxygenase COQ7</fullName>
    </alternativeName>
</protein>
<dbReference type="PANTHER" id="PTHR11237">
    <property type="entry name" value="COENZYME Q10 BIOSYNTHESIS PROTEIN 7"/>
    <property type="match status" value="1"/>
</dbReference>
<dbReference type="KEGG" id="tad:TRIADDRAFT_24662"/>
<evidence type="ECO:0000256" key="5">
    <source>
        <dbReference type="ARBA" id="ARBA00023004"/>
    </source>
</evidence>
<sequence length="196" mass="21849">MAFRVTTRLLGKKSDYNKLIDRVLRVDHAGELGADRIYAGQLAVLGKTPVGPVIKKMWEQEKEHLQTFEKLIPDHRARPTALLPLWTVAGYVLGAGTAMLGKEAAMACTVAVEEVIGDHYNNQLRQLVAHGNADDSISNSDEHKELLSVIKRFRDEELEHLDTGMEHNATEAPLYDGLKQVIQGGCRIAIWLSERI</sequence>
<dbReference type="GO" id="GO:0005743">
    <property type="term" value="C:mitochondrial inner membrane"/>
    <property type="evidence" value="ECO:0000318"/>
    <property type="project" value="GO_Central"/>
</dbReference>
<dbReference type="EMBL" id="DS985244">
    <property type="protein sequence ID" value="EDV25861.1"/>
    <property type="molecule type" value="Genomic_DNA"/>
</dbReference>
<feature type="binding site" evidence="8">
    <location>
        <position position="160"/>
    </location>
    <ligand>
        <name>Fe cation</name>
        <dbReference type="ChEBI" id="CHEBI:24875"/>
        <label>2</label>
    </ligand>
</feature>
<keyword evidence="8" id="KW-0999">Mitochondrion inner membrane</keyword>
<dbReference type="GeneID" id="6752614"/>
<feature type="binding site" evidence="8">
    <location>
        <position position="64"/>
    </location>
    <ligand>
        <name>Fe cation</name>
        <dbReference type="ChEBI" id="CHEBI:24875"/>
        <label>1</label>
    </ligand>
</feature>
<dbReference type="PANTHER" id="PTHR11237:SF4">
    <property type="entry name" value="5-DEMETHOXYUBIQUINONE HYDROXYLASE, MITOCHONDRIAL"/>
    <property type="match status" value="1"/>
</dbReference>
<dbReference type="HOGENOM" id="CLU_071892_2_0_1"/>
<keyword evidence="2 8" id="KW-0831">Ubiquinone biosynthesis</keyword>
<keyword evidence="7 8" id="KW-0472">Membrane</keyword>
<keyword evidence="3 8" id="KW-0479">Metal-binding</keyword>
<feature type="binding site" evidence="8">
    <location>
        <position position="61"/>
    </location>
    <ligand>
        <name>Fe cation</name>
        <dbReference type="ChEBI" id="CHEBI:24875"/>
        <label>2</label>
    </ligand>
</feature>
<keyword evidence="5 8" id="KW-0408">Iron</keyword>
<gene>
    <name evidence="9" type="ORF">TRIADDRAFT_24662</name>
</gene>
<dbReference type="STRING" id="10228.B3RUQ6"/>
<feature type="binding site" evidence="8">
    <location>
        <position position="157"/>
    </location>
    <ligand>
        <name>Fe cation</name>
        <dbReference type="ChEBI" id="CHEBI:24875"/>
        <label>2</label>
    </ligand>
</feature>
<comment type="function">
    <text evidence="8">Catalyzes the hydroxylation of 2-polyprenyl-3-methyl-6-methoxy-1,4-benzoquinol (DMQH2) during ubiquinone biosynthesis. Has also a structural role in the COQ enzyme complex, stabilizing other COQ polypeptides. Involved in lifespan determination in a ubiquinone-independent manner.</text>
</comment>
<evidence type="ECO:0000256" key="7">
    <source>
        <dbReference type="ARBA" id="ARBA00023136"/>
    </source>
</evidence>
<dbReference type="AlphaFoldDB" id="B3RUQ6"/>
<feature type="binding site" evidence="8">
    <location>
        <position position="31"/>
    </location>
    <ligand>
        <name>Fe cation</name>
        <dbReference type="ChEBI" id="CHEBI:24875"/>
        <label>1</label>
    </ligand>
</feature>
<keyword evidence="6 8" id="KW-0503">Monooxygenase</keyword>
<dbReference type="GO" id="GO:0008682">
    <property type="term" value="F:3-demethoxyubiquinol 3-hydroxylase activity"/>
    <property type="evidence" value="ECO:0007669"/>
    <property type="project" value="UniProtKB-EC"/>
</dbReference>
<comment type="subunit">
    <text evidence="8">Component of a multi-subunit COQ enzyme complex.</text>
</comment>
<keyword evidence="4 8" id="KW-0560">Oxidoreductase</keyword>
<dbReference type="GO" id="GO:0046872">
    <property type="term" value="F:metal ion binding"/>
    <property type="evidence" value="ECO:0007669"/>
    <property type="project" value="UniProtKB-KW"/>
</dbReference>
<dbReference type="InterPro" id="IPR009078">
    <property type="entry name" value="Ferritin-like_SF"/>
</dbReference>
<comment type="subcellular location">
    <subcellularLocation>
        <location evidence="8">Mitochondrion inner membrane</location>
        <topology evidence="8">Peripheral membrane protein</topology>
        <orientation evidence="8">Matrix side</orientation>
    </subcellularLocation>
</comment>
<evidence type="ECO:0000313" key="9">
    <source>
        <dbReference type="EMBL" id="EDV25861.1"/>
    </source>
</evidence>
<dbReference type="GO" id="GO:0016709">
    <property type="term" value="F:oxidoreductase activity, acting on paired donors, with incorporation or reduction of molecular oxygen, NAD(P)H as one donor, and incorporation of one atom of oxygen"/>
    <property type="evidence" value="ECO:0007669"/>
    <property type="project" value="UniProtKB-UniRule"/>
</dbReference>
<comment type="catalytic activity">
    <reaction evidence="8">
        <text>a 5-methoxy-2-methyl-3-(all-trans-polyprenyl)benzene-1,4-diol + AH2 + O2 = a 3-demethylubiquinol + A + H2O</text>
        <dbReference type="Rhea" id="RHEA:50908"/>
        <dbReference type="Rhea" id="RHEA-COMP:10859"/>
        <dbReference type="Rhea" id="RHEA-COMP:10914"/>
        <dbReference type="ChEBI" id="CHEBI:13193"/>
        <dbReference type="ChEBI" id="CHEBI:15377"/>
        <dbReference type="ChEBI" id="CHEBI:15379"/>
        <dbReference type="ChEBI" id="CHEBI:17499"/>
        <dbReference type="ChEBI" id="CHEBI:84167"/>
        <dbReference type="ChEBI" id="CHEBI:84422"/>
        <dbReference type="EC" id="1.14.99.60"/>
    </reaction>
</comment>
<dbReference type="Pfam" id="PF03232">
    <property type="entry name" value="COQ7"/>
    <property type="match status" value="1"/>
</dbReference>
<dbReference type="RefSeq" id="XP_002111894.1">
    <property type="nucleotide sequence ID" value="XM_002111858.1"/>
</dbReference>
<dbReference type="SUPFAM" id="SSF47240">
    <property type="entry name" value="Ferritin-like"/>
    <property type="match status" value="1"/>
</dbReference>
<dbReference type="InterPro" id="IPR011566">
    <property type="entry name" value="Ubq_synth_Coq7"/>
</dbReference>
<accession>B3RUQ6</accession>
<dbReference type="UniPathway" id="UPA00232"/>